<dbReference type="Proteomes" id="UP000700334">
    <property type="component" value="Unassembled WGS sequence"/>
</dbReference>
<evidence type="ECO:0000313" key="10">
    <source>
        <dbReference type="Proteomes" id="UP000700334"/>
    </source>
</evidence>
<dbReference type="OrthoDB" id="9025135at2759"/>
<evidence type="ECO:0000256" key="6">
    <source>
        <dbReference type="ARBA" id="ARBA00030915"/>
    </source>
</evidence>
<evidence type="ECO:0000256" key="5">
    <source>
        <dbReference type="ARBA" id="ARBA00025808"/>
    </source>
</evidence>
<dbReference type="AlphaFoldDB" id="A0A8J6AN95"/>
<gene>
    <name evidence="9" type="ORF">J0S82_009051</name>
</gene>
<evidence type="ECO:0000313" key="9">
    <source>
        <dbReference type="EMBL" id="KAG8520300.1"/>
    </source>
</evidence>
<evidence type="ECO:0000256" key="1">
    <source>
        <dbReference type="ARBA" id="ARBA00006822"/>
    </source>
</evidence>
<dbReference type="PANTHER" id="PTHR21533:SF13">
    <property type="entry name" value="PROTEIN CHIBBY HOMOLOG 2"/>
    <property type="match status" value="1"/>
</dbReference>
<protein>
    <recommendedName>
        <fullName evidence="2">Protein chibby homolog 2</fullName>
    </recommendedName>
    <alternativeName>
        <fullName evidence="6">Spermatid-associated protein</fullName>
    </alternativeName>
</protein>
<evidence type="ECO:0000256" key="2">
    <source>
        <dbReference type="ARBA" id="ARBA00018798"/>
    </source>
</evidence>
<dbReference type="Pfam" id="PF14645">
    <property type="entry name" value="Chibby"/>
    <property type="match status" value="1"/>
</dbReference>
<dbReference type="PANTHER" id="PTHR21533">
    <property type="entry name" value="LEUCINE-RICH PROTEIN"/>
    <property type="match status" value="1"/>
</dbReference>
<feature type="coiled-coil region" evidence="7">
    <location>
        <begin position="381"/>
        <end position="432"/>
    </location>
</feature>
<reference evidence="9" key="1">
    <citation type="journal article" date="2021" name="Evol. Appl.">
        <title>The genome of the Pyrenean desman and the effects of bottlenecks and inbreeding on the genomic landscape of an endangered species.</title>
        <authorList>
            <person name="Escoda L."/>
            <person name="Castresana J."/>
        </authorList>
    </citation>
    <scope>NUCLEOTIDE SEQUENCE</scope>
    <source>
        <strain evidence="9">IBE-C5619</strain>
    </source>
</reference>
<evidence type="ECO:0000256" key="7">
    <source>
        <dbReference type="SAM" id="Coils"/>
    </source>
</evidence>
<feature type="region of interest" description="Disordered" evidence="8">
    <location>
        <begin position="296"/>
        <end position="348"/>
    </location>
</feature>
<proteinExistence type="inferred from homology"/>
<keyword evidence="3" id="KW-0597">Phosphoprotein</keyword>
<dbReference type="EMBL" id="JAGFMF010011574">
    <property type="protein sequence ID" value="KAG8520300.1"/>
    <property type="molecule type" value="Genomic_DNA"/>
</dbReference>
<keyword evidence="4 7" id="KW-0175">Coiled coil</keyword>
<dbReference type="InterPro" id="IPR028118">
    <property type="entry name" value="Chibby_fam"/>
</dbReference>
<evidence type="ECO:0000256" key="3">
    <source>
        <dbReference type="ARBA" id="ARBA00022553"/>
    </source>
</evidence>
<dbReference type="CDD" id="cd07429">
    <property type="entry name" value="Cby_like"/>
    <property type="match status" value="1"/>
</dbReference>
<keyword evidence="10" id="KW-1185">Reference proteome</keyword>
<accession>A0A8J6AN95</accession>
<evidence type="ECO:0000256" key="4">
    <source>
        <dbReference type="ARBA" id="ARBA00023054"/>
    </source>
</evidence>
<feature type="non-terminal residue" evidence="9">
    <location>
        <position position="1"/>
    </location>
</feature>
<sequence length="484" mass="55596">IRKPRGMSTSVLCVAPTDWGAHRTWMIDDGVNHSRPQFTRKRDTRAENLEIPINVVLPQPALGVSAPLLTLGPPSLPQRGTAEPFLRLHNLYPTPRCSRQAALPRLSRRVVSQHSYPLNRFSSVPLDPMERPTSQVDLELDYNPPRVQLSDEMFVFQDGRWVNENCRLQSPYFSPSTSFHHKLHHKRLAKEYLLQEENKSLREENKSLREENKTLRKENKILQVFWEEHKVAPGREESRASSPLLHKDNTPLEVVKKDNTALQVHRGKENNTLQLLREENRALQQLLEQRKAYWAQTEEKSAPTEENQSAALPHEEPHGPGLLPDQGTGLSLPFEDPKGPSTPQDDSKTLRALREMVSNLTGSSGEEESKAGPGLIDGSQSLELLREMNQALQALREENQNLQILREENRLLQEENRALHVLREEHRIFQEENKALWENNKLKLQQKLVIDTVTEVTARMEMLIEELYAFMPAKNKDPKKPSRV</sequence>
<feature type="coiled-coil region" evidence="7">
    <location>
        <begin position="191"/>
        <end position="218"/>
    </location>
</feature>
<organism evidence="9 10">
    <name type="scientific">Galemys pyrenaicus</name>
    <name type="common">Iberian desman</name>
    <name type="synonym">Pyrenean desman</name>
    <dbReference type="NCBI Taxonomy" id="202257"/>
    <lineage>
        <taxon>Eukaryota</taxon>
        <taxon>Metazoa</taxon>
        <taxon>Chordata</taxon>
        <taxon>Craniata</taxon>
        <taxon>Vertebrata</taxon>
        <taxon>Euteleostomi</taxon>
        <taxon>Mammalia</taxon>
        <taxon>Eutheria</taxon>
        <taxon>Laurasiatheria</taxon>
        <taxon>Eulipotyphla</taxon>
        <taxon>Talpidae</taxon>
        <taxon>Galemys</taxon>
    </lineage>
</organism>
<comment type="caution">
    <text evidence="9">The sequence shown here is derived from an EMBL/GenBank/DDBJ whole genome shotgun (WGS) entry which is preliminary data.</text>
</comment>
<evidence type="ECO:0000256" key="8">
    <source>
        <dbReference type="SAM" id="MobiDB-lite"/>
    </source>
</evidence>
<name>A0A8J6AN95_GALPY</name>
<comment type="subunit">
    <text evidence="5">Homodimer. Binds to NEK1.</text>
</comment>
<comment type="similarity">
    <text evidence="1">Belongs to the chibby family. SPERT subfamily.</text>
</comment>